<evidence type="ECO:0000313" key="2">
    <source>
        <dbReference type="EMBL" id="CCD73757.1"/>
    </source>
</evidence>
<name>Q965Q3_CAEEL</name>
<sequence length="182" mass="21127">MKILYRFSVIFAIFLGISDFFKVSHAENVFCTYYREENEITCGTVTCSTHVPPNADLEKDGLDVKLPPGWYRIGTMTIRHDKGWLNLYRRRAIGHGYWDFYTNIPERNCAGTFGLHAGDNISGSVAVKSKECFDKLIYQIEKKSTIEKIDVYQCRKCIFHSCWLGSRLLPRARDYYTNLRSL</sequence>
<evidence type="ECO:0000256" key="1">
    <source>
        <dbReference type="SAM" id="SignalP"/>
    </source>
</evidence>
<evidence type="ECO:0000313" key="3">
    <source>
        <dbReference type="Proteomes" id="UP000001940"/>
    </source>
</evidence>
<dbReference type="eggNOG" id="ENOG502RYZ5">
    <property type="taxonomic scope" value="Eukaryota"/>
</dbReference>
<protein>
    <submittedName>
        <fullName evidence="2">DUF5675 domain-containing protein</fullName>
    </submittedName>
</protein>
<dbReference type="RefSeq" id="NP_001122724.1">
    <property type="nucleotide sequence ID" value="NM_001129252.2"/>
</dbReference>
<dbReference type="PaxDb" id="6239-Y22D7AL.6b"/>
<gene>
    <name evidence="2" type="ORF">CELE_Y22D7AL.6</name>
    <name evidence="2 4" type="ORF">Y22D7AL.6</name>
</gene>
<dbReference type="CTD" id="189503"/>
<keyword evidence="1" id="KW-0732">Signal</keyword>
<dbReference type="GeneID" id="189503"/>
<dbReference type="FunCoup" id="Q965Q3">
    <property type="interactions" value="56"/>
</dbReference>
<dbReference type="AGR" id="WB:WBGene00021245"/>
<organism evidence="2 3">
    <name type="scientific">Caenorhabditis elegans</name>
    <dbReference type="NCBI Taxonomy" id="6239"/>
    <lineage>
        <taxon>Eukaryota</taxon>
        <taxon>Metazoa</taxon>
        <taxon>Ecdysozoa</taxon>
        <taxon>Nematoda</taxon>
        <taxon>Chromadorea</taxon>
        <taxon>Rhabditida</taxon>
        <taxon>Rhabditina</taxon>
        <taxon>Rhabditomorpha</taxon>
        <taxon>Rhabditoidea</taxon>
        <taxon>Rhabditidae</taxon>
        <taxon>Peloderinae</taxon>
        <taxon>Caenorhabditis</taxon>
    </lineage>
</organism>
<dbReference type="KEGG" id="cel:CELE_Y22D7AL.6"/>
<reference evidence="2 3" key="1">
    <citation type="journal article" date="1998" name="Science">
        <title>Genome sequence of the nematode C. elegans: a platform for investigating biology.</title>
        <authorList>
            <consortium name="The C. elegans sequencing consortium"/>
            <person name="Sulson J.E."/>
            <person name="Waterston R."/>
        </authorList>
    </citation>
    <scope>NUCLEOTIDE SEQUENCE [LARGE SCALE GENOMIC DNA]</scope>
    <source>
        <strain evidence="2 3">Bristol N2</strain>
    </source>
</reference>
<feature type="chain" id="PRO_5004321831" evidence="1">
    <location>
        <begin position="27"/>
        <end position="182"/>
    </location>
</feature>
<dbReference type="Bgee" id="WBGene00021245">
    <property type="expression patterns" value="Expressed in embryo and 4 other cell types or tissues"/>
</dbReference>
<dbReference type="InParanoid" id="Q965Q3"/>
<dbReference type="EMBL" id="BX284603">
    <property type="protein sequence ID" value="CCD73757.1"/>
    <property type="molecule type" value="Genomic_DNA"/>
</dbReference>
<dbReference type="OMA" id="TMIPERN"/>
<dbReference type="OrthoDB" id="5772860at2759"/>
<feature type="signal peptide" evidence="1">
    <location>
        <begin position="1"/>
        <end position="26"/>
    </location>
</feature>
<dbReference type="WormBase" id="Y22D7AL.6b">
    <property type="protein sequence ID" value="CE42185"/>
    <property type="gene ID" value="WBGene00021245"/>
</dbReference>
<dbReference type="Proteomes" id="UP000001940">
    <property type="component" value="Chromosome III"/>
</dbReference>
<proteinExistence type="predicted"/>
<evidence type="ECO:0000313" key="4">
    <source>
        <dbReference type="WormBase" id="Y22D7AL.6b"/>
    </source>
</evidence>
<dbReference type="ExpressionAtlas" id="Q965Q3">
    <property type="expression patterns" value="baseline and differential"/>
</dbReference>
<accession>Q965Q3</accession>
<dbReference type="AlphaFoldDB" id="Q965Q3"/>
<keyword evidence="3" id="KW-1185">Reference proteome</keyword>